<keyword evidence="2" id="KW-1185">Reference proteome</keyword>
<evidence type="ECO:0000313" key="1">
    <source>
        <dbReference type="EMBL" id="QIB67149.1"/>
    </source>
</evidence>
<proteinExistence type="predicted"/>
<protein>
    <submittedName>
        <fullName evidence="1">Uncharacterized protein</fullName>
    </submittedName>
</protein>
<name>A0A6C0U736_9GAMM</name>
<dbReference type="KEGG" id="kim:G3T16_18830"/>
<dbReference type="AlphaFoldDB" id="A0A6C0U736"/>
<dbReference type="EMBL" id="CP048711">
    <property type="protein sequence ID" value="QIB67149.1"/>
    <property type="molecule type" value="Genomic_DNA"/>
</dbReference>
<evidence type="ECO:0000313" key="2">
    <source>
        <dbReference type="Proteomes" id="UP000477680"/>
    </source>
</evidence>
<reference evidence="1 2" key="1">
    <citation type="submission" date="2020-02" db="EMBL/GenBank/DDBJ databases">
        <title>Genome sequencing for Kineobactrum sp. M2.</title>
        <authorList>
            <person name="Park S.-J."/>
        </authorList>
    </citation>
    <scope>NUCLEOTIDE SEQUENCE [LARGE SCALE GENOMIC DNA]</scope>
    <source>
        <strain evidence="1 2">M2</strain>
    </source>
</reference>
<accession>A0A6C0U736</accession>
<gene>
    <name evidence="1" type="ORF">G3T16_18830</name>
</gene>
<dbReference type="Proteomes" id="UP000477680">
    <property type="component" value="Chromosome"/>
</dbReference>
<sequence length="137" mass="15466">MDIVQMHADNWPASKVAGHALTLLKKQGTRAMNANGSGCVYSSLDHPNRCAVGLLLPDYALMAIHKKELHWSVGNLADRLSEYHLLPKVTNSLKHYLPILKALQRFHDNNTRAIKQLTTDTGFSEEDLRQLYEETRS</sequence>
<dbReference type="RefSeq" id="WP_163496576.1">
    <property type="nucleotide sequence ID" value="NZ_CP048711.1"/>
</dbReference>
<organism evidence="1 2">
    <name type="scientific">Kineobactrum salinum</name>
    <dbReference type="NCBI Taxonomy" id="2708301"/>
    <lineage>
        <taxon>Bacteria</taxon>
        <taxon>Pseudomonadati</taxon>
        <taxon>Pseudomonadota</taxon>
        <taxon>Gammaproteobacteria</taxon>
        <taxon>Cellvibrionales</taxon>
        <taxon>Halieaceae</taxon>
        <taxon>Kineobactrum</taxon>
    </lineage>
</organism>